<keyword evidence="3" id="KW-0540">Nuclease</keyword>
<dbReference type="GO" id="GO:0003964">
    <property type="term" value="F:RNA-directed DNA polymerase activity"/>
    <property type="evidence" value="ECO:0007669"/>
    <property type="project" value="UniProtKB-KW"/>
</dbReference>
<dbReference type="Pfam" id="PF22936">
    <property type="entry name" value="Pol_BBD"/>
    <property type="match status" value="1"/>
</dbReference>
<evidence type="ECO:0000256" key="7">
    <source>
        <dbReference type="ARBA" id="ARBA00022801"/>
    </source>
</evidence>
<dbReference type="GO" id="GO:0046872">
    <property type="term" value="F:metal ion binding"/>
    <property type="evidence" value="ECO:0007669"/>
    <property type="project" value="UniProtKB-KW"/>
</dbReference>
<feature type="region of interest" description="Disordered" evidence="14">
    <location>
        <begin position="642"/>
        <end position="661"/>
    </location>
</feature>
<keyword evidence="12" id="KW-0808">Transferase</keyword>
<evidence type="ECO:0000259" key="15">
    <source>
        <dbReference type="Pfam" id="PF22936"/>
    </source>
</evidence>
<dbReference type="InterPro" id="IPR054722">
    <property type="entry name" value="PolX-like_BBD"/>
</dbReference>
<evidence type="ECO:0000256" key="4">
    <source>
        <dbReference type="ARBA" id="ARBA00022723"/>
    </source>
</evidence>
<evidence type="ECO:0000256" key="5">
    <source>
        <dbReference type="ARBA" id="ARBA00022741"/>
    </source>
</evidence>
<dbReference type="GO" id="GO:0003887">
    <property type="term" value="F:DNA-directed DNA polymerase activity"/>
    <property type="evidence" value="ECO:0007669"/>
    <property type="project" value="UniProtKB-KW"/>
</dbReference>
<dbReference type="GO" id="GO:0004519">
    <property type="term" value="F:endonuclease activity"/>
    <property type="evidence" value="ECO:0007669"/>
    <property type="project" value="UniProtKB-KW"/>
</dbReference>
<accession>A0A6G0X3I2</accession>
<evidence type="ECO:0000313" key="17">
    <source>
        <dbReference type="Proteomes" id="UP000481153"/>
    </source>
</evidence>
<feature type="compositionally biased region" description="Basic and acidic residues" evidence="14">
    <location>
        <begin position="333"/>
        <end position="350"/>
    </location>
</feature>
<protein>
    <recommendedName>
        <fullName evidence="15">Retrovirus-related Pol polyprotein from transposon TNT 1-94-like beta-barrel domain-containing protein</fullName>
    </recommendedName>
</protein>
<feature type="compositionally biased region" description="Acidic residues" evidence="14">
    <location>
        <begin position="121"/>
        <end position="140"/>
    </location>
</feature>
<evidence type="ECO:0000313" key="16">
    <source>
        <dbReference type="EMBL" id="KAF0734408.1"/>
    </source>
</evidence>
<dbReference type="GO" id="GO:0005524">
    <property type="term" value="F:ATP binding"/>
    <property type="evidence" value="ECO:0007669"/>
    <property type="project" value="UniProtKB-KW"/>
</dbReference>
<keyword evidence="13" id="KW-0233">DNA recombination</keyword>
<keyword evidence="5" id="KW-0547">Nucleotide-binding</keyword>
<name>A0A6G0X3I2_9STRA</name>
<gene>
    <name evidence="16" type="ORF">Ae201684_008868</name>
</gene>
<keyword evidence="8" id="KW-0067">ATP-binding</keyword>
<dbReference type="VEuPathDB" id="FungiDB:AeMF1_017921"/>
<dbReference type="GO" id="GO:0006310">
    <property type="term" value="P:DNA recombination"/>
    <property type="evidence" value="ECO:0007669"/>
    <property type="project" value="UniProtKB-KW"/>
</dbReference>
<sequence>MKEASDAAMARQEAWQREMQVTQASDMTKINELLQTKLLEIMRVATQVTPSKDTPAKRTAGSTTTTTTKMSTMTKSQPPSTAKQLNFGDDDDEEMEEKRPFKLPANRSGGGDDHGSAGGDGNDDGGDDGDDGGDEQDDGEVNQPRRKSFKAPKLKDFKVQPLFDGKKSTRDLAFNGTTWSDEQRFHALMQSITGNAKTFAQDSKSQQPTASYKEMVKRLNKNYSTHLTQLQLTQLMQKSKRWEMTWSDHLTYLHHVQSMANVSNELVLDCLAIHACPSKKYELLAHINPANKNTVEEQTKLIGILTRTAGTGINHGKRKHPPPAAANVAMINKPKDNKKPAGKSKDKAKDKPAAKATRICGICKDGNSHFFSDCQIVKMGQEAKAKQGQTTGSANLTTASSEKGDVIIKKNPAMASYVIEEMAAGDDDDFNVVAEGYHTEDEAVAHRCTNPGSVASTEWICDSRCTHHLTNDEAWISDPVPSNLRVRVANSTVIEAASKGSATLTLLDGRQIRLQEVHYVPSLQSNLLSISTLNQNKIDVKFGATIDFVDRSTGAILLHGSRNQRLPVLECMPPPTQVVGPTALTFHASQSKRTLAEWHTALGHVSKQALVKLADKLGPEEMNVTRIVHDLKEPCLDCARGKQTRNAQPKGDTGKSAPTGEPGAVICADLLGPITPSDRNKNRWVAVYVDHNTKFKVAVPMKLKSQQLEEFITFKNRIEKTVRSAGKSPMD</sequence>
<keyword evidence="6" id="KW-0255">Endonuclease</keyword>
<evidence type="ECO:0000256" key="10">
    <source>
        <dbReference type="ARBA" id="ARBA00022908"/>
    </source>
</evidence>
<evidence type="ECO:0000256" key="12">
    <source>
        <dbReference type="ARBA" id="ARBA00022932"/>
    </source>
</evidence>
<evidence type="ECO:0000256" key="2">
    <source>
        <dbReference type="ARBA" id="ARBA00022670"/>
    </source>
</evidence>
<comment type="caution">
    <text evidence="16">The sequence shown here is derived from an EMBL/GenBank/DDBJ whole genome shotgun (WGS) entry which is preliminary data.</text>
</comment>
<feature type="domain" description="Retrovirus-related Pol polyprotein from transposon TNT 1-94-like beta-barrel" evidence="15">
    <location>
        <begin position="459"/>
        <end position="537"/>
    </location>
</feature>
<keyword evidence="2" id="KW-0645">Protease</keyword>
<evidence type="ECO:0000256" key="14">
    <source>
        <dbReference type="SAM" id="MobiDB-lite"/>
    </source>
</evidence>
<keyword evidence="7" id="KW-0378">Hydrolase</keyword>
<dbReference type="GO" id="GO:0015074">
    <property type="term" value="P:DNA integration"/>
    <property type="evidence" value="ECO:0007669"/>
    <property type="project" value="UniProtKB-KW"/>
</dbReference>
<organism evidence="16 17">
    <name type="scientific">Aphanomyces euteiches</name>
    <dbReference type="NCBI Taxonomy" id="100861"/>
    <lineage>
        <taxon>Eukaryota</taxon>
        <taxon>Sar</taxon>
        <taxon>Stramenopiles</taxon>
        <taxon>Oomycota</taxon>
        <taxon>Saprolegniomycetes</taxon>
        <taxon>Saprolegniales</taxon>
        <taxon>Verrucalvaceae</taxon>
        <taxon>Aphanomyces</taxon>
    </lineage>
</organism>
<feature type="compositionally biased region" description="Low complexity" evidence="14">
    <location>
        <begin position="62"/>
        <end position="76"/>
    </location>
</feature>
<evidence type="ECO:0000256" key="3">
    <source>
        <dbReference type="ARBA" id="ARBA00022722"/>
    </source>
</evidence>
<dbReference type="Proteomes" id="UP000481153">
    <property type="component" value="Unassembled WGS sequence"/>
</dbReference>
<evidence type="ECO:0000256" key="6">
    <source>
        <dbReference type="ARBA" id="ARBA00022759"/>
    </source>
</evidence>
<feature type="region of interest" description="Disordered" evidence="14">
    <location>
        <begin position="46"/>
        <end position="153"/>
    </location>
</feature>
<dbReference type="GO" id="GO:0008233">
    <property type="term" value="F:peptidase activity"/>
    <property type="evidence" value="ECO:0007669"/>
    <property type="project" value="UniProtKB-KW"/>
</dbReference>
<dbReference type="InterPro" id="IPR039537">
    <property type="entry name" value="Retrotran_Ty1/copia-like"/>
</dbReference>
<dbReference type="EMBL" id="VJMJ01000114">
    <property type="protein sequence ID" value="KAF0734408.1"/>
    <property type="molecule type" value="Genomic_DNA"/>
</dbReference>
<keyword evidence="9" id="KW-0460">Magnesium</keyword>
<keyword evidence="11" id="KW-0695">RNA-directed DNA polymerase</keyword>
<dbReference type="VEuPathDB" id="FungiDB:AeMF1_015018"/>
<dbReference type="PANTHER" id="PTHR42648">
    <property type="entry name" value="TRANSPOSASE, PUTATIVE-RELATED"/>
    <property type="match status" value="1"/>
</dbReference>
<dbReference type="GO" id="GO:0006508">
    <property type="term" value="P:proteolysis"/>
    <property type="evidence" value="ECO:0007669"/>
    <property type="project" value="UniProtKB-KW"/>
</dbReference>
<evidence type="ECO:0000256" key="13">
    <source>
        <dbReference type="ARBA" id="ARBA00023172"/>
    </source>
</evidence>
<keyword evidence="12" id="KW-0239">DNA-directed DNA polymerase</keyword>
<keyword evidence="4" id="KW-0479">Metal-binding</keyword>
<dbReference type="PANTHER" id="PTHR42648:SF11">
    <property type="entry name" value="TRANSPOSON TY4-P GAG-POL POLYPROTEIN"/>
    <property type="match status" value="1"/>
</dbReference>
<reference evidence="16 17" key="1">
    <citation type="submission" date="2019-07" db="EMBL/GenBank/DDBJ databases">
        <title>Genomics analysis of Aphanomyces spp. identifies a new class of oomycete effector associated with host adaptation.</title>
        <authorList>
            <person name="Gaulin E."/>
        </authorList>
    </citation>
    <scope>NUCLEOTIDE SEQUENCE [LARGE SCALE GENOMIC DNA]</scope>
    <source>
        <strain evidence="16 17">ATCC 201684</strain>
    </source>
</reference>
<keyword evidence="10" id="KW-0229">DNA integration</keyword>
<evidence type="ECO:0000256" key="1">
    <source>
        <dbReference type="ARBA" id="ARBA00002180"/>
    </source>
</evidence>
<evidence type="ECO:0000256" key="8">
    <source>
        <dbReference type="ARBA" id="ARBA00022840"/>
    </source>
</evidence>
<keyword evidence="12" id="KW-0548">Nucleotidyltransferase</keyword>
<dbReference type="AlphaFoldDB" id="A0A6G0X3I2"/>
<keyword evidence="17" id="KW-1185">Reference proteome</keyword>
<feature type="region of interest" description="Disordered" evidence="14">
    <location>
        <begin position="312"/>
        <end position="350"/>
    </location>
</feature>
<evidence type="ECO:0000256" key="11">
    <source>
        <dbReference type="ARBA" id="ARBA00022918"/>
    </source>
</evidence>
<comment type="function">
    <text evidence="1">The aspartyl protease (PR) mediates the proteolytic cleavages of the Gag and Gag-Pol polyproteins after assembly of the VLP.</text>
</comment>
<evidence type="ECO:0000256" key="9">
    <source>
        <dbReference type="ARBA" id="ARBA00022842"/>
    </source>
</evidence>
<proteinExistence type="predicted"/>